<reference evidence="2" key="1">
    <citation type="journal article" date="2020" name="MBio">
        <title>Horizontal gene transfer to a defensive symbiont with a reduced genome amongst a multipartite beetle microbiome.</title>
        <authorList>
            <person name="Waterworth S.C."/>
            <person name="Florez L.V."/>
            <person name="Rees E.R."/>
            <person name="Hertweck C."/>
            <person name="Kaltenpoth M."/>
            <person name="Kwan J.C."/>
        </authorList>
    </citation>
    <scope>NUCLEOTIDE SEQUENCE [LARGE SCALE GENOMIC DNA]</scope>
</reference>
<protein>
    <submittedName>
        <fullName evidence="1">Uncharacterized protein</fullName>
    </submittedName>
</protein>
<organism evidence="1 2">
    <name type="scientific">Paracidovorax wautersii</name>
    <dbReference type="NCBI Taxonomy" id="1177982"/>
    <lineage>
        <taxon>Bacteria</taxon>
        <taxon>Pseudomonadati</taxon>
        <taxon>Pseudomonadota</taxon>
        <taxon>Betaproteobacteria</taxon>
        <taxon>Burkholderiales</taxon>
        <taxon>Comamonadaceae</taxon>
        <taxon>Paracidovorax</taxon>
    </lineage>
</organism>
<dbReference type="Proteomes" id="UP000461670">
    <property type="component" value="Unassembled WGS sequence"/>
</dbReference>
<name>A0A7V8FSN7_9BURK</name>
<gene>
    <name evidence="1" type="ORF">GAK30_00152</name>
</gene>
<accession>A0A7V8FSN7</accession>
<dbReference type="AlphaFoldDB" id="A0A7V8FSN7"/>
<comment type="caution">
    <text evidence="1">The sequence shown here is derived from an EMBL/GenBank/DDBJ whole genome shotgun (WGS) entry which is preliminary data.</text>
</comment>
<evidence type="ECO:0000313" key="2">
    <source>
        <dbReference type="Proteomes" id="UP000461670"/>
    </source>
</evidence>
<proteinExistence type="predicted"/>
<evidence type="ECO:0000313" key="1">
    <source>
        <dbReference type="EMBL" id="KAF1024132.1"/>
    </source>
</evidence>
<dbReference type="EMBL" id="WNDQ01000001">
    <property type="protein sequence ID" value="KAF1024132.1"/>
    <property type="molecule type" value="Genomic_DNA"/>
</dbReference>
<sequence>MTVVRPANPALDLDTLQALLAHCVDAHGRLDVARLLQQGLPEIALLVTRQSMARQQPPNPPDWLAHYRLLQQVTDHGAALRLWADMDVEATQKATGLDYWNEAVWTAALHTERLTQLVQELMDRDSWRFAVRLAQFRNGNGGLFFPLANVIADALQRKPLPPNGLSALAWNLVLQRCDPAVPTWFEPMQRMLERRKLVDISSLLRTSLPANAPLFRQFALRMLAQDPAVHPLGPRATFHFLVLSYALLEPQVYRAVCARVLTWAGAVPTIDRQTPEGASVLVARNHLQRYRLAQSQSAQPSPGRLRIALCVSGQLRGYQDAFKTWEHLQLQDHDVHIHVHTWRSVGLSVPVASSRKGVDRAFTHPPFVRAFIRAGQRYGDEALNRAYPKFMAALAWGATVTPDDLRAVYGPDTHVGIEEDDLPEFAGDTTHQHKMFHKILMAHRLAAQSPQPYDLMIRIRPDLSLLPPEQPIDWHAIYRACVDNQTIYTGPLHLVNNLFVDDRIAIGSPASMLRYAETRRAQKQADEERWYGFPRGLQWHRSLAYSLFFQGLQAVDLPGILPGPLVGARTWDRDQIREALAADLPHGPVTDMDRLLTQALQ</sequence>